<dbReference type="InterPro" id="IPR006311">
    <property type="entry name" value="TAT_signal"/>
</dbReference>
<dbReference type="Proteomes" id="UP000316598">
    <property type="component" value="Unassembled WGS sequence"/>
</dbReference>
<keyword evidence="2" id="KW-1185">Reference proteome</keyword>
<name>A0A5C5WW42_9BACT</name>
<dbReference type="AlphaFoldDB" id="A0A5C5WW42"/>
<evidence type="ECO:0000313" key="2">
    <source>
        <dbReference type="Proteomes" id="UP000316598"/>
    </source>
</evidence>
<accession>A0A5C5WW42</accession>
<sequence length="441" mass="48649">MHILSSDRRISRRQLLRGAGVALGLPFLEAMLPPFTQRLFAAAPVEPKPQRMFAICNNLGVLPDHFFPSQAGGDYEFSPYLQELSAHRNDFTVLSGVHHPGVDGAHSSDVSFLTAAPHPGGGGFRNTISLDQYVAGEIGHHTRFPSLTLGVNAAPGRRSLSWTPSGVLIPCEDSASNVYKQLFLQGSEKEIAKQIEKLKLGESIMDTVAEQSRALNRRLSASDRDRMDQYTTAVRETERRMEKAREWERLPKPVPSAESPINPGGPAAYMEKTRLMYEMARLAFETDSTRSITLLLDSNNSPTIDLSEIQISDGYHNLSHHGKDEKKLAQLEAIDRNHMRLISQLISAFKSSKDGDASLLENSLILYGSNLGDANKHTTDNMPMLVAGGRLKHGQHLAFDRDKNYPLPNLFVSMLQSMGIEADKFASSTGTMRGLDLKAIS</sequence>
<protein>
    <recommendedName>
        <fullName evidence="3">DUF1552 domain-containing protein</fullName>
    </recommendedName>
</protein>
<dbReference type="PROSITE" id="PS51318">
    <property type="entry name" value="TAT"/>
    <property type="match status" value="1"/>
</dbReference>
<proteinExistence type="predicted"/>
<dbReference type="InterPro" id="IPR011447">
    <property type="entry name" value="DUF1552"/>
</dbReference>
<dbReference type="OrthoDB" id="9146593at2"/>
<organism evidence="1 2">
    <name type="scientific">Rubripirellula amarantea</name>
    <dbReference type="NCBI Taxonomy" id="2527999"/>
    <lineage>
        <taxon>Bacteria</taxon>
        <taxon>Pseudomonadati</taxon>
        <taxon>Planctomycetota</taxon>
        <taxon>Planctomycetia</taxon>
        <taxon>Pirellulales</taxon>
        <taxon>Pirellulaceae</taxon>
        <taxon>Rubripirellula</taxon>
    </lineage>
</organism>
<comment type="caution">
    <text evidence="1">The sequence shown here is derived from an EMBL/GenBank/DDBJ whole genome shotgun (WGS) entry which is preliminary data.</text>
</comment>
<reference evidence="1 2" key="1">
    <citation type="submission" date="2019-02" db="EMBL/GenBank/DDBJ databases">
        <title>Deep-cultivation of Planctomycetes and their phenomic and genomic characterization uncovers novel biology.</title>
        <authorList>
            <person name="Wiegand S."/>
            <person name="Jogler M."/>
            <person name="Boedeker C."/>
            <person name="Pinto D."/>
            <person name="Vollmers J."/>
            <person name="Rivas-Marin E."/>
            <person name="Kohn T."/>
            <person name="Peeters S.H."/>
            <person name="Heuer A."/>
            <person name="Rast P."/>
            <person name="Oberbeckmann S."/>
            <person name="Bunk B."/>
            <person name="Jeske O."/>
            <person name="Meyerdierks A."/>
            <person name="Storesund J.E."/>
            <person name="Kallscheuer N."/>
            <person name="Luecker S."/>
            <person name="Lage O.M."/>
            <person name="Pohl T."/>
            <person name="Merkel B.J."/>
            <person name="Hornburger P."/>
            <person name="Mueller R.-W."/>
            <person name="Bruemmer F."/>
            <person name="Labrenz M."/>
            <person name="Spormann A.M."/>
            <person name="Op Den Camp H."/>
            <person name="Overmann J."/>
            <person name="Amann R."/>
            <person name="Jetten M.S.M."/>
            <person name="Mascher T."/>
            <person name="Medema M.H."/>
            <person name="Devos D.P."/>
            <person name="Kaster A.-K."/>
            <person name="Ovreas L."/>
            <person name="Rohde M."/>
            <person name="Galperin M.Y."/>
            <person name="Jogler C."/>
        </authorList>
    </citation>
    <scope>NUCLEOTIDE SEQUENCE [LARGE SCALE GENOMIC DNA]</scope>
    <source>
        <strain evidence="1 2">Pla22</strain>
    </source>
</reference>
<dbReference type="EMBL" id="SJPI01000001">
    <property type="protein sequence ID" value="TWT54788.1"/>
    <property type="molecule type" value="Genomic_DNA"/>
</dbReference>
<gene>
    <name evidence="1" type="ORF">Pla22_24420</name>
</gene>
<dbReference type="Pfam" id="PF07586">
    <property type="entry name" value="HXXSHH"/>
    <property type="match status" value="1"/>
</dbReference>
<dbReference type="RefSeq" id="WP_146514777.1">
    <property type="nucleotide sequence ID" value="NZ_SJPI01000001.1"/>
</dbReference>
<evidence type="ECO:0008006" key="3">
    <source>
        <dbReference type="Google" id="ProtNLM"/>
    </source>
</evidence>
<evidence type="ECO:0000313" key="1">
    <source>
        <dbReference type="EMBL" id="TWT54788.1"/>
    </source>
</evidence>